<dbReference type="InterPro" id="IPR036388">
    <property type="entry name" value="WH-like_DNA-bd_sf"/>
</dbReference>
<organism evidence="6 7">
    <name type="scientific">Cribrihabitans marinus</name>
    <dbReference type="NCBI Taxonomy" id="1227549"/>
    <lineage>
        <taxon>Bacteria</taxon>
        <taxon>Pseudomonadati</taxon>
        <taxon>Pseudomonadota</taxon>
        <taxon>Alphaproteobacteria</taxon>
        <taxon>Rhodobacterales</taxon>
        <taxon>Paracoccaceae</taxon>
        <taxon>Cribrihabitans</taxon>
    </lineage>
</organism>
<dbReference type="Proteomes" id="UP000199379">
    <property type="component" value="Unassembled WGS sequence"/>
</dbReference>
<dbReference type="SUPFAM" id="SSF53850">
    <property type="entry name" value="Periplasmic binding protein-like II"/>
    <property type="match status" value="1"/>
</dbReference>
<accession>A0A1H7D0P9</accession>
<evidence type="ECO:0000256" key="4">
    <source>
        <dbReference type="ARBA" id="ARBA00023163"/>
    </source>
</evidence>
<dbReference type="OrthoDB" id="9803735at2"/>
<dbReference type="GO" id="GO:0003700">
    <property type="term" value="F:DNA-binding transcription factor activity"/>
    <property type="evidence" value="ECO:0007669"/>
    <property type="project" value="InterPro"/>
</dbReference>
<dbReference type="RefSeq" id="WP_092369071.1">
    <property type="nucleotide sequence ID" value="NZ_BMGV01000009.1"/>
</dbReference>
<dbReference type="PANTHER" id="PTHR30126:SF94">
    <property type="entry name" value="LYSR FAMILY TRANSCRIPTIONAL REGULATOR"/>
    <property type="match status" value="1"/>
</dbReference>
<dbReference type="InterPro" id="IPR036390">
    <property type="entry name" value="WH_DNA-bd_sf"/>
</dbReference>
<dbReference type="EMBL" id="FNYD01000009">
    <property type="protein sequence ID" value="SEJ94984.1"/>
    <property type="molecule type" value="Genomic_DNA"/>
</dbReference>
<keyword evidence="4" id="KW-0804">Transcription</keyword>
<protein>
    <submittedName>
        <fullName evidence="6">Aminoethylphosphonate catabolism associated LysR family transcriptional regulator</fullName>
    </submittedName>
</protein>
<gene>
    <name evidence="6" type="ORF">SAMN05444007_10994</name>
</gene>
<dbReference type="FunFam" id="1.10.10.10:FF:000001">
    <property type="entry name" value="LysR family transcriptional regulator"/>
    <property type="match status" value="1"/>
</dbReference>
<keyword evidence="3" id="KW-0238">DNA-binding</keyword>
<dbReference type="PANTHER" id="PTHR30126">
    <property type="entry name" value="HTH-TYPE TRANSCRIPTIONAL REGULATOR"/>
    <property type="match status" value="1"/>
</dbReference>
<dbReference type="Pfam" id="PF00126">
    <property type="entry name" value="HTH_1"/>
    <property type="match status" value="1"/>
</dbReference>
<dbReference type="STRING" id="1227549.SAMN05444007_10994"/>
<dbReference type="AlphaFoldDB" id="A0A1H7D0P9"/>
<evidence type="ECO:0000313" key="6">
    <source>
        <dbReference type="EMBL" id="SEJ94984.1"/>
    </source>
</evidence>
<dbReference type="PRINTS" id="PR00039">
    <property type="entry name" value="HTHLYSR"/>
</dbReference>
<comment type="similarity">
    <text evidence="1">Belongs to the LysR transcriptional regulatory family.</text>
</comment>
<dbReference type="InterPro" id="IPR000847">
    <property type="entry name" value="LysR_HTH_N"/>
</dbReference>
<dbReference type="SUPFAM" id="SSF46785">
    <property type="entry name" value="Winged helix' DNA-binding domain"/>
    <property type="match status" value="1"/>
</dbReference>
<dbReference type="Pfam" id="PF03466">
    <property type="entry name" value="LysR_substrate"/>
    <property type="match status" value="1"/>
</dbReference>
<keyword evidence="7" id="KW-1185">Reference proteome</keyword>
<proteinExistence type="inferred from homology"/>
<evidence type="ECO:0000259" key="5">
    <source>
        <dbReference type="PROSITE" id="PS50931"/>
    </source>
</evidence>
<evidence type="ECO:0000313" key="7">
    <source>
        <dbReference type="Proteomes" id="UP000199379"/>
    </source>
</evidence>
<dbReference type="GO" id="GO:0000976">
    <property type="term" value="F:transcription cis-regulatory region binding"/>
    <property type="evidence" value="ECO:0007669"/>
    <property type="project" value="TreeGrafter"/>
</dbReference>
<evidence type="ECO:0000256" key="2">
    <source>
        <dbReference type="ARBA" id="ARBA00023015"/>
    </source>
</evidence>
<keyword evidence="2" id="KW-0805">Transcription regulation</keyword>
<sequence>MRYTQLRAFHNVALQGGFSRAAAALNQSQPSLSEQVRRLEQDHDVLLFHREGRRIRLTEAGEELLLLTKRFFECEEGISEYLRQSRAAVHGTLRIVADSALHVSGILRAFRARHPDVFVQISSGNSGQVLSALRNYDAEIGILGSFESAPDLEAVTLGASPIVGIAARGLLPRGTKSLSLEDLADHPLVFRETGSHTRQMVEQAARRAGLRLRPAIEVEGREAMREIVATGGGIGFTSEAEMGHDPRIERFALAGVTLEMTETLVYLTMRRDLRVIRGFLKMIPGG</sequence>
<evidence type="ECO:0000256" key="1">
    <source>
        <dbReference type="ARBA" id="ARBA00009437"/>
    </source>
</evidence>
<feature type="domain" description="HTH lysR-type" evidence="5">
    <location>
        <begin position="1"/>
        <end position="58"/>
    </location>
</feature>
<name>A0A1H7D0P9_9RHOB</name>
<dbReference type="Gene3D" id="3.40.190.290">
    <property type="match status" value="1"/>
</dbReference>
<dbReference type="CDD" id="cd05466">
    <property type="entry name" value="PBP2_LTTR_substrate"/>
    <property type="match status" value="1"/>
</dbReference>
<evidence type="ECO:0000256" key="3">
    <source>
        <dbReference type="ARBA" id="ARBA00023125"/>
    </source>
</evidence>
<reference evidence="6 7" key="1">
    <citation type="submission" date="2016-10" db="EMBL/GenBank/DDBJ databases">
        <authorList>
            <person name="de Groot N.N."/>
        </authorList>
    </citation>
    <scope>NUCLEOTIDE SEQUENCE [LARGE SCALE GENOMIC DNA]</scope>
    <source>
        <strain evidence="6 7">DSM 29340</strain>
    </source>
</reference>
<dbReference type="Gene3D" id="1.10.10.10">
    <property type="entry name" value="Winged helix-like DNA-binding domain superfamily/Winged helix DNA-binding domain"/>
    <property type="match status" value="1"/>
</dbReference>
<dbReference type="PROSITE" id="PS50931">
    <property type="entry name" value="HTH_LYSR"/>
    <property type="match status" value="1"/>
</dbReference>
<dbReference type="InterPro" id="IPR005119">
    <property type="entry name" value="LysR_subst-bd"/>
</dbReference>